<feature type="transmembrane region" description="Helical" evidence="7">
    <location>
        <begin position="327"/>
        <end position="346"/>
    </location>
</feature>
<evidence type="ECO:0000256" key="7">
    <source>
        <dbReference type="SAM" id="Phobius"/>
    </source>
</evidence>
<organism evidence="9 10">
    <name type="scientific">Penicillium cinerascens</name>
    <dbReference type="NCBI Taxonomy" id="70096"/>
    <lineage>
        <taxon>Eukaryota</taxon>
        <taxon>Fungi</taxon>
        <taxon>Dikarya</taxon>
        <taxon>Ascomycota</taxon>
        <taxon>Pezizomycotina</taxon>
        <taxon>Eurotiomycetes</taxon>
        <taxon>Eurotiomycetidae</taxon>
        <taxon>Eurotiales</taxon>
        <taxon>Aspergillaceae</taxon>
        <taxon>Penicillium</taxon>
    </lineage>
</organism>
<evidence type="ECO:0000256" key="6">
    <source>
        <dbReference type="SAM" id="MobiDB-lite"/>
    </source>
</evidence>
<dbReference type="InterPro" id="IPR013057">
    <property type="entry name" value="AA_transpt_TM"/>
</dbReference>
<proteinExistence type="inferred from homology"/>
<keyword evidence="5 7" id="KW-0472">Membrane</keyword>
<keyword evidence="10" id="KW-1185">Reference proteome</keyword>
<dbReference type="RefSeq" id="XP_058310984.1">
    <property type="nucleotide sequence ID" value="XM_058451522.1"/>
</dbReference>
<reference evidence="9" key="2">
    <citation type="journal article" date="2023" name="IMA Fungus">
        <title>Comparative genomic study of the Penicillium genus elucidates a diverse pangenome and 15 lateral gene transfer events.</title>
        <authorList>
            <person name="Petersen C."/>
            <person name="Sorensen T."/>
            <person name="Nielsen M.R."/>
            <person name="Sondergaard T.E."/>
            <person name="Sorensen J.L."/>
            <person name="Fitzpatrick D.A."/>
            <person name="Frisvad J.C."/>
            <person name="Nielsen K.L."/>
        </authorList>
    </citation>
    <scope>NUCLEOTIDE SEQUENCE</scope>
    <source>
        <strain evidence="9">IBT 15544</strain>
    </source>
</reference>
<feature type="transmembrane region" description="Helical" evidence="7">
    <location>
        <begin position="210"/>
        <end position="234"/>
    </location>
</feature>
<feature type="transmembrane region" description="Helical" evidence="7">
    <location>
        <begin position="285"/>
        <end position="307"/>
    </location>
</feature>
<evidence type="ECO:0000256" key="4">
    <source>
        <dbReference type="ARBA" id="ARBA00022989"/>
    </source>
</evidence>
<evidence type="ECO:0000313" key="9">
    <source>
        <dbReference type="EMBL" id="KAJ5212814.1"/>
    </source>
</evidence>
<dbReference type="GeneID" id="83178823"/>
<protein>
    <submittedName>
        <fullName evidence="9">Amino acid transporter</fullName>
    </submittedName>
</protein>
<evidence type="ECO:0000259" key="8">
    <source>
        <dbReference type="Pfam" id="PF01490"/>
    </source>
</evidence>
<comment type="caution">
    <text evidence="9">The sequence shown here is derived from an EMBL/GenBank/DDBJ whole genome shotgun (WGS) entry which is preliminary data.</text>
</comment>
<comment type="subcellular location">
    <subcellularLocation>
        <location evidence="1">Membrane</location>
        <topology evidence="1">Multi-pass membrane protein</topology>
    </subcellularLocation>
</comment>
<dbReference type="GO" id="GO:0015179">
    <property type="term" value="F:L-amino acid transmembrane transporter activity"/>
    <property type="evidence" value="ECO:0007669"/>
    <property type="project" value="TreeGrafter"/>
</dbReference>
<dbReference type="PANTHER" id="PTHR22950">
    <property type="entry name" value="AMINO ACID TRANSPORTER"/>
    <property type="match status" value="1"/>
</dbReference>
<dbReference type="PANTHER" id="PTHR22950:SF479">
    <property type="entry name" value="AMINO ACID TRANSPORTER (EUROFUNG)-RELATED"/>
    <property type="match status" value="1"/>
</dbReference>
<feature type="domain" description="Amino acid transporter transmembrane" evidence="8">
    <location>
        <begin position="77"/>
        <end position="456"/>
    </location>
</feature>
<reference evidence="9" key="1">
    <citation type="submission" date="2022-12" db="EMBL/GenBank/DDBJ databases">
        <authorList>
            <person name="Petersen C."/>
        </authorList>
    </citation>
    <scope>NUCLEOTIDE SEQUENCE</scope>
    <source>
        <strain evidence="9">IBT 15544</strain>
    </source>
</reference>
<keyword evidence="3 7" id="KW-0812">Transmembrane</keyword>
<accession>A0A9W9N4W6</accession>
<dbReference type="AlphaFoldDB" id="A0A9W9N4W6"/>
<feature type="transmembrane region" description="Helical" evidence="7">
    <location>
        <begin position="102"/>
        <end position="125"/>
    </location>
</feature>
<evidence type="ECO:0000256" key="3">
    <source>
        <dbReference type="ARBA" id="ARBA00022692"/>
    </source>
</evidence>
<evidence type="ECO:0000256" key="1">
    <source>
        <dbReference type="ARBA" id="ARBA00004141"/>
    </source>
</evidence>
<name>A0A9W9N4W6_9EURO</name>
<evidence type="ECO:0000256" key="5">
    <source>
        <dbReference type="ARBA" id="ARBA00023136"/>
    </source>
</evidence>
<dbReference type="EMBL" id="JAPQKR010000008">
    <property type="protein sequence ID" value="KAJ5212814.1"/>
    <property type="molecule type" value="Genomic_DNA"/>
</dbReference>
<dbReference type="Proteomes" id="UP001150904">
    <property type="component" value="Unassembled WGS sequence"/>
</dbReference>
<feature type="region of interest" description="Disordered" evidence="6">
    <location>
        <begin position="1"/>
        <end position="22"/>
    </location>
</feature>
<feature type="transmembrane region" description="Helical" evidence="7">
    <location>
        <begin position="249"/>
        <end position="273"/>
    </location>
</feature>
<evidence type="ECO:0000256" key="2">
    <source>
        <dbReference type="ARBA" id="ARBA00008066"/>
    </source>
</evidence>
<gene>
    <name evidence="9" type="ORF">N7498_004460</name>
</gene>
<comment type="similarity">
    <text evidence="2">Belongs to the amino acid/polyamine transporter 2 family.</text>
</comment>
<feature type="transmembrane region" description="Helical" evidence="7">
    <location>
        <begin position="400"/>
        <end position="421"/>
    </location>
</feature>
<dbReference type="FunFam" id="1.20.1740.10:FF:000039">
    <property type="entry name" value="Neutral amino acid transporter (Eurofung)"/>
    <property type="match status" value="1"/>
</dbReference>
<dbReference type="Gene3D" id="1.20.1740.10">
    <property type="entry name" value="Amino acid/polyamine transporter I"/>
    <property type="match status" value="1"/>
</dbReference>
<dbReference type="GO" id="GO:0016020">
    <property type="term" value="C:membrane"/>
    <property type="evidence" value="ECO:0007669"/>
    <property type="project" value="UniProtKB-SubCell"/>
</dbReference>
<feature type="transmembrane region" description="Helical" evidence="7">
    <location>
        <begin position="367"/>
        <end position="388"/>
    </location>
</feature>
<dbReference type="Pfam" id="PF01490">
    <property type="entry name" value="Aa_trans"/>
    <property type="match status" value="1"/>
</dbReference>
<evidence type="ECO:0000313" key="10">
    <source>
        <dbReference type="Proteomes" id="UP001150904"/>
    </source>
</evidence>
<feature type="transmembrane region" description="Helical" evidence="7">
    <location>
        <begin position="182"/>
        <end position="203"/>
    </location>
</feature>
<feature type="transmembrane region" description="Helical" evidence="7">
    <location>
        <begin position="153"/>
        <end position="176"/>
    </location>
</feature>
<keyword evidence="4 7" id="KW-1133">Transmembrane helix</keyword>
<sequence length="476" mass="51558">MQDQQDGVQELGPAAADMGPGVLNAEKGEKPVLDPYSNDPFGDEEFAEIKYRTMSWWYDAPAPFQFLPLLGYGGYETQAGITMIAETIALGILSLPSVMASIGMVATIILILGLGLIATYTAYVIGQFKLAYPHIHSMADAGEVLLGRAGREIFGLAQLIFLVFVMGSHVLTFGIMLNTLSNHGTCTIVFDIVGMIVCFIFTLPRTLKKVSWLSLASFISIVSAVMITMIAIGIEHPGKAVQATVHNDFYLGFLAVTDIVFAYAGHVTFFSFMSEMKDPKEYPKTVYLLQSVDTALYLIAAVVIYCYGGQQVASPALGSLSSVMSKVAYGIAIPTIIIAGVINGHVATKYIYVRIFRGTDRLHSRGIVAWSVWVALALLLWVLAWVIAEGIPVFNDLLGLIVALFASWFTYGLSAVFWLYLNRGNWFSSTKKTFLTVVNILVFGLGLALCALGLYVSGKAIQESSGGLSFSCNNTA</sequence>
<feature type="transmembrane region" description="Helical" evidence="7">
    <location>
        <begin position="433"/>
        <end position="456"/>
    </location>
</feature>
<dbReference type="OrthoDB" id="294730at2759"/>